<protein>
    <recommendedName>
        <fullName evidence="2">Protein kinase domain-containing protein</fullName>
    </recommendedName>
</protein>
<dbReference type="STRING" id="33097.A0A150G436"/>
<proteinExistence type="predicted"/>
<dbReference type="GO" id="GO:0004674">
    <property type="term" value="F:protein serine/threonine kinase activity"/>
    <property type="evidence" value="ECO:0007669"/>
    <property type="project" value="TreeGrafter"/>
</dbReference>
<dbReference type="GO" id="GO:0005524">
    <property type="term" value="F:ATP binding"/>
    <property type="evidence" value="ECO:0007669"/>
    <property type="project" value="InterPro"/>
</dbReference>
<evidence type="ECO:0000313" key="4">
    <source>
        <dbReference type="Proteomes" id="UP000075714"/>
    </source>
</evidence>
<dbReference type="PROSITE" id="PS50011">
    <property type="entry name" value="PROTEIN_KINASE_DOM"/>
    <property type="match status" value="1"/>
</dbReference>
<feature type="region of interest" description="Disordered" evidence="1">
    <location>
        <begin position="11"/>
        <end position="44"/>
    </location>
</feature>
<dbReference type="InterPro" id="IPR008271">
    <property type="entry name" value="Ser/Thr_kinase_AS"/>
</dbReference>
<evidence type="ECO:0000313" key="3">
    <source>
        <dbReference type="EMBL" id="KXZ44060.1"/>
    </source>
</evidence>
<feature type="compositionally biased region" description="Low complexity" evidence="1">
    <location>
        <begin position="28"/>
        <end position="44"/>
    </location>
</feature>
<dbReference type="AlphaFoldDB" id="A0A150G436"/>
<dbReference type="SMART" id="SM00220">
    <property type="entry name" value="S_TKc"/>
    <property type="match status" value="1"/>
</dbReference>
<evidence type="ECO:0000259" key="2">
    <source>
        <dbReference type="PROSITE" id="PS50011"/>
    </source>
</evidence>
<dbReference type="PROSITE" id="PS00108">
    <property type="entry name" value="PROTEIN_KINASE_ST"/>
    <property type="match status" value="1"/>
</dbReference>
<sequence length="267" mass="28159">MYAIYPSVVMEPSRSGPDGSTLAYRLRPAPATSPASGSAPAAGAAGPAPPASIAAVFELCDGGSLGSALTARTFPWPDPRAGGNRAVVDMRAVYLVLLDVALALRHLHANGLVHRDLKPANLLLRSSPRDPRGFTVKLADFGFVMRLSEAAEDGTRYGVADQACGTVTHMAPEALVAKAKISAAADVYSFGILMWELFAGGVRPYPHLRPDKIPANVYRGARPAFGEGVPLMYRSLAASCWAADPRRRPKASDLVNTVNAQLQALEA</sequence>
<reference evidence="4" key="1">
    <citation type="journal article" date="2016" name="Nat. Commun.">
        <title>The Gonium pectorale genome demonstrates co-option of cell cycle regulation during the evolution of multicellularity.</title>
        <authorList>
            <person name="Hanschen E.R."/>
            <person name="Marriage T.N."/>
            <person name="Ferris P.J."/>
            <person name="Hamaji T."/>
            <person name="Toyoda A."/>
            <person name="Fujiyama A."/>
            <person name="Neme R."/>
            <person name="Noguchi H."/>
            <person name="Minakuchi Y."/>
            <person name="Suzuki M."/>
            <person name="Kawai-Toyooka H."/>
            <person name="Smith D.R."/>
            <person name="Sparks H."/>
            <person name="Anderson J."/>
            <person name="Bakaric R."/>
            <person name="Luria V."/>
            <person name="Karger A."/>
            <person name="Kirschner M.W."/>
            <person name="Durand P.M."/>
            <person name="Michod R.E."/>
            <person name="Nozaki H."/>
            <person name="Olson B.J."/>
        </authorList>
    </citation>
    <scope>NUCLEOTIDE SEQUENCE [LARGE SCALE GENOMIC DNA]</scope>
    <source>
        <strain evidence="4">NIES-2863</strain>
    </source>
</reference>
<keyword evidence="4" id="KW-1185">Reference proteome</keyword>
<dbReference type="EMBL" id="LSYV01000075">
    <property type="protein sequence ID" value="KXZ44060.1"/>
    <property type="molecule type" value="Genomic_DNA"/>
</dbReference>
<dbReference type="Gene3D" id="1.10.510.10">
    <property type="entry name" value="Transferase(Phosphotransferase) domain 1"/>
    <property type="match status" value="1"/>
</dbReference>
<dbReference type="Pfam" id="PF07714">
    <property type="entry name" value="PK_Tyr_Ser-Thr"/>
    <property type="match status" value="1"/>
</dbReference>
<dbReference type="InterPro" id="IPR051681">
    <property type="entry name" value="Ser/Thr_Kinases-Pseudokinases"/>
</dbReference>
<evidence type="ECO:0000256" key="1">
    <source>
        <dbReference type="SAM" id="MobiDB-lite"/>
    </source>
</evidence>
<dbReference type="PANTHER" id="PTHR44329:SF214">
    <property type="entry name" value="PROTEIN KINASE DOMAIN-CONTAINING PROTEIN"/>
    <property type="match status" value="1"/>
</dbReference>
<comment type="caution">
    <text evidence="3">The sequence shown here is derived from an EMBL/GenBank/DDBJ whole genome shotgun (WGS) entry which is preliminary data.</text>
</comment>
<dbReference type="OrthoDB" id="4062651at2759"/>
<dbReference type="InterPro" id="IPR011009">
    <property type="entry name" value="Kinase-like_dom_sf"/>
</dbReference>
<dbReference type="PRINTS" id="PR00109">
    <property type="entry name" value="TYRKINASE"/>
</dbReference>
<gene>
    <name evidence="3" type="ORF">GPECTOR_74g674</name>
</gene>
<dbReference type="InterPro" id="IPR000719">
    <property type="entry name" value="Prot_kinase_dom"/>
</dbReference>
<dbReference type="SUPFAM" id="SSF56112">
    <property type="entry name" value="Protein kinase-like (PK-like)"/>
    <property type="match status" value="1"/>
</dbReference>
<accession>A0A150G436</accession>
<dbReference type="PANTHER" id="PTHR44329">
    <property type="entry name" value="SERINE/THREONINE-PROTEIN KINASE TNNI3K-RELATED"/>
    <property type="match status" value="1"/>
</dbReference>
<dbReference type="Proteomes" id="UP000075714">
    <property type="component" value="Unassembled WGS sequence"/>
</dbReference>
<name>A0A150G436_GONPE</name>
<feature type="domain" description="Protein kinase" evidence="2">
    <location>
        <begin position="1"/>
        <end position="262"/>
    </location>
</feature>
<organism evidence="3 4">
    <name type="scientific">Gonium pectorale</name>
    <name type="common">Green alga</name>
    <dbReference type="NCBI Taxonomy" id="33097"/>
    <lineage>
        <taxon>Eukaryota</taxon>
        <taxon>Viridiplantae</taxon>
        <taxon>Chlorophyta</taxon>
        <taxon>core chlorophytes</taxon>
        <taxon>Chlorophyceae</taxon>
        <taxon>CS clade</taxon>
        <taxon>Chlamydomonadales</taxon>
        <taxon>Volvocaceae</taxon>
        <taxon>Gonium</taxon>
    </lineage>
</organism>
<dbReference type="InterPro" id="IPR001245">
    <property type="entry name" value="Ser-Thr/Tyr_kinase_cat_dom"/>
</dbReference>